<organism evidence="2 3">
    <name type="scientific">Phyllostomus discolor</name>
    <name type="common">pale spear-nosed bat</name>
    <dbReference type="NCBI Taxonomy" id="89673"/>
    <lineage>
        <taxon>Eukaryota</taxon>
        <taxon>Metazoa</taxon>
        <taxon>Chordata</taxon>
        <taxon>Craniata</taxon>
        <taxon>Vertebrata</taxon>
        <taxon>Euteleostomi</taxon>
        <taxon>Mammalia</taxon>
        <taxon>Eutheria</taxon>
        <taxon>Laurasiatheria</taxon>
        <taxon>Chiroptera</taxon>
        <taxon>Yangochiroptera</taxon>
        <taxon>Phyllostomidae</taxon>
        <taxon>Phyllostominae</taxon>
        <taxon>Phyllostomus</taxon>
    </lineage>
</organism>
<accession>A0A833YU28</accession>
<evidence type="ECO:0000256" key="1">
    <source>
        <dbReference type="SAM" id="MobiDB-lite"/>
    </source>
</evidence>
<name>A0A833YU28_9CHIR</name>
<comment type="caution">
    <text evidence="2">The sequence shown here is derived from an EMBL/GenBank/DDBJ whole genome shotgun (WGS) entry which is preliminary data.</text>
</comment>
<feature type="region of interest" description="Disordered" evidence="1">
    <location>
        <begin position="44"/>
        <end position="64"/>
    </location>
</feature>
<sequence length="173" mass="18017">MCLLCPSPIVKAIPVRLQYFKDETKQSICLGNQKSPLVCPFSGEQGPKSPNSLDSPSSPTPAPSPVPLCPAPHGAYVCVCACVCDGEPPCTPVVCLSVRVCYPGQNGHSPEPWGPGAETGRARSRSPGPTQTLCVSPTGHGGSPVLGRRPPRQGPKDSEGGAEAQSSWMNSRD</sequence>
<protein>
    <submittedName>
        <fullName evidence="2">Uncharacterized protein</fullName>
    </submittedName>
</protein>
<dbReference type="EMBL" id="JABVXQ010000013">
    <property type="protein sequence ID" value="KAF6081789.1"/>
    <property type="molecule type" value="Genomic_DNA"/>
</dbReference>
<evidence type="ECO:0000313" key="3">
    <source>
        <dbReference type="Proteomes" id="UP000664940"/>
    </source>
</evidence>
<evidence type="ECO:0000313" key="2">
    <source>
        <dbReference type="EMBL" id="KAF6081789.1"/>
    </source>
</evidence>
<dbReference type="AlphaFoldDB" id="A0A833YU28"/>
<gene>
    <name evidence="2" type="ORF">HJG60_008808</name>
</gene>
<dbReference type="Proteomes" id="UP000664940">
    <property type="component" value="Unassembled WGS sequence"/>
</dbReference>
<feature type="compositionally biased region" description="Polar residues" evidence="1">
    <location>
        <begin position="164"/>
        <end position="173"/>
    </location>
</feature>
<proteinExistence type="predicted"/>
<reference evidence="2 3" key="1">
    <citation type="journal article" date="2020" name="Nature">
        <title>Six reference-quality genomes reveal evolution of bat adaptations.</title>
        <authorList>
            <person name="Jebb D."/>
            <person name="Huang Z."/>
            <person name="Pippel M."/>
            <person name="Hughes G.M."/>
            <person name="Lavrichenko K."/>
            <person name="Devanna P."/>
            <person name="Winkler S."/>
            <person name="Jermiin L.S."/>
            <person name="Skirmuntt E.C."/>
            <person name="Katzourakis A."/>
            <person name="Burkitt-Gray L."/>
            <person name="Ray D.A."/>
            <person name="Sullivan K.A.M."/>
            <person name="Roscito J.G."/>
            <person name="Kirilenko B.M."/>
            <person name="Davalos L.M."/>
            <person name="Corthals A.P."/>
            <person name="Power M.L."/>
            <person name="Jones G."/>
            <person name="Ransome R.D."/>
            <person name="Dechmann D.K.N."/>
            <person name="Locatelli A.G."/>
            <person name="Puechmaille S.J."/>
            <person name="Fedrigo O."/>
            <person name="Jarvis E.D."/>
            <person name="Hiller M."/>
            <person name="Vernes S.C."/>
            <person name="Myers E.W."/>
            <person name="Teeling E.C."/>
        </authorList>
    </citation>
    <scope>NUCLEOTIDE SEQUENCE [LARGE SCALE GENOMIC DNA]</scope>
    <source>
        <strain evidence="2">Bat1K_MPI-CBG_1</strain>
    </source>
</reference>
<feature type="region of interest" description="Disordered" evidence="1">
    <location>
        <begin position="107"/>
        <end position="173"/>
    </location>
</feature>